<evidence type="ECO:0000256" key="3">
    <source>
        <dbReference type="ARBA" id="ARBA00022722"/>
    </source>
</evidence>
<keyword evidence="5" id="KW-0378">Hydrolase</keyword>
<accession>X1BN40</accession>
<proteinExistence type="inferred from homology"/>
<keyword evidence="4" id="KW-0547">Nucleotide-binding</keyword>
<dbReference type="GO" id="GO:0110001">
    <property type="term" value="C:toxin-antitoxin complex"/>
    <property type="evidence" value="ECO:0007669"/>
    <property type="project" value="InterPro"/>
</dbReference>
<dbReference type="InterPro" id="IPR037038">
    <property type="entry name" value="HepT-like_sf"/>
</dbReference>
<evidence type="ECO:0000256" key="1">
    <source>
        <dbReference type="ARBA" id="ARBA00022553"/>
    </source>
</evidence>
<feature type="non-terminal residue" evidence="7">
    <location>
        <position position="1"/>
    </location>
</feature>
<evidence type="ECO:0000256" key="4">
    <source>
        <dbReference type="ARBA" id="ARBA00022741"/>
    </source>
</evidence>
<comment type="similarity">
    <text evidence="6">Belongs to the HepT RNase toxin family.</text>
</comment>
<keyword evidence="2" id="KW-1277">Toxin-antitoxin system</keyword>
<dbReference type="Gene3D" id="1.20.120.580">
    <property type="entry name" value="bsu32300-like"/>
    <property type="match status" value="1"/>
</dbReference>
<evidence type="ECO:0008006" key="8">
    <source>
        <dbReference type="Google" id="ProtNLM"/>
    </source>
</evidence>
<name>X1BN40_9ZZZZ</name>
<dbReference type="InterPro" id="IPR008201">
    <property type="entry name" value="HepT-like"/>
</dbReference>
<keyword evidence="3" id="KW-0540">Nuclease</keyword>
<evidence type="ECO:0000256" key="6">
    <source>
        <dbReference type="ARBA" id="ARBA00024207"/>
    </source>
</evidence>
<keyword evidence="1" id="KW-0597">Phosphoprotein</keyword>
<dbReference type="InterPro" id="IPR051813">
    <property type="entry name" value="HepT_RNase_toxin"/>
</dbReference>
<dbReference type="Pfam" id="PF01934">
    <property type="entry name" value="HepT-like"/>
    <property type="match status" value="1"/>
</dbReference>
<sequence>SKRGDLEFLSDIKEAIERICNYTDEMAYEDSLKDKKTQDAVVRNIEIIGEAVKNISKGLRDENRDIGWKDIAGMRNKIVHFYFGIKWDIVWSVIRDKLPQLKQRVERILSEIENK</sequence>
<evidence type="ECO:0000256" key="5">
    <source>
        <dbReference type="ARBA" id="ARBA00022801"/>
    </source>
</evidence>
<dbReference type="PANTHER" id="PTHR34139:SF1">
    <property type="entry name" value="RNASE MJ1380-RELATED"/>
    <property type="match status" value="1"/>
</dbReference>
<dbReference type="GO" id="GO:0000166">
    <property type="term" value="F:nucleotide binding"/>
    <property type="evidence" value="ECO:0007669"/>
    <property type="project" value="UniProtKB-KW"/>
</dbReference>
<dbReference type="AlphaFoldDB" id="X1BN40"/>
<dbReference type="GO" id="GO:0004540">
    <property type="term" value="F:RNA nuclease activity"/>
    <property type="evidence" value="ECO:0007669"/>
    <property type="project" value="InterPro"/>
</dbReference>
<dbReference type="PANTHER" id="PTHR34139">
    <property type="entry name" value="UPF0331 PROTEIN MJ0127"/>
    <property type="match status" value="1"/>
</dbReference>
<evidence type="ECO:0000256" key="2">
    <source>
        <dbReference type="ARBA" id="ARBA00022649"/>
    </source>
</evidence>
<reference evidence="7" key="1">
    <citation type="journal article" date="2014" name="Front. Microbiol.">
        <title>High frequency of phylogenetically diverse reductive dehalogenase-homologous genes in deep subseafloor sedimentary metagenomes.</title>
        <authorList>
            <person name="Kawai M."/>
            <person name="Futagami T."/>
            <person name="Toyoda A."/>
            <person name="Takaki Y."/>
            <person name="Nishi S."/>
            <person name="Hori S."/>
            <person name="Arai W."/>
            <person name="Tsubouchi T."/>
            <person name="Morono Y."/>
            <person name="Uchiyama I."/>
            <person name="Ito T."/>
            <person name="Fujiyama A."/>
            <person name="Inagaki F."/>
            <person name="Takami H."/>
        </authorList>
    </citation>
    <scope>NUCLEOTIDE SEQUENCE</scope>
    <source>
        <strain evidence="7">Expedition CK06-06</strain>
    </source>
</reference>
<comment type="caution">
    <text evidence="7">The sequence shown here is derived from an EMBL/GenBank/DDBJ whole genome shotgun (WGS) entry which is preliminary data.</text>
</comment>
<gene>
    <name evidence="7" type="ORF">S01H4_37072</name>
</gene>
<protein>
    <recommendedName>
        <fullName evidence="8">DUF86 domain-containing protein</fullName>
    </recommendedName>
</protein>
<evidence type="ECO:0000313" key="7">
    <source>
        <dbReference type="EMBL" id="GAG97359.1"/>
    </source>
</evidence>
<dbReference type="EMBL" id="BART01019879">
    <property type="protein sequence ID" value="GAG97359.1"/>
    <property type="molecule type" value="Genomic_DNA"/>
</dbReference>
<dbReference type="GO" id="GO:0016787">
    <property type="term" value="F:hydrolase activity"/>
    <property type="evidence" value="ECO:0007669"/>
    <property type="project" value="UniProtKB-KW"/>
</dbReference>
<organism evidence="7">
    <name type="scientific">marine sediment metagenome</name>
    <dbReference type="NCBI Taxonomy" id="412755"/>
    <lineage>
        <taxon>unclassified sequences</taxon>
        <taxon>metagenomes</taxon>
        <taxon>ecological metagenomes</taxon>
    </lineage>
</organism>